<dbReference type="EMBL" id="JBHMFA010000009">
    <property type="protein sequence ID" value="MFB9105894.1"/>
    <property type="molecule type" value="Genomic_DNA"/>
</dbReference>
<comment type="caution">
    <text evidence="1">The sequence shown here is derived from an EMBL/GenBank/DDBJ whole genome shotgun (WGS) entry which is preliminary data.</text>
</comment>
<dbReference type="GO" id="GO:0016757">
    <property type="term" value="F:glycosyltransferase activity"/>
    <property type="evidence" value="ECO:0007669"/>
    <property type="project" value="UniProtKB-KW"/>
</dbReference>
<sequence>MKVYIDRTTDIYYASFYIEGLKSVFGERNVRFSNKYFDAFKHNNNYFAFVLKDEKGLRKIIIDFGDSEKIFDTPLQWSDAYFKINLAFDEENRSNKIVSIGPSFGTKIYGLFKTLWFASINLVFANKRIHNKRKFLSDYKAQFNRKVLRDYYPSKRERKYVYFVASLWKKEGRTNLFRSNFIKACLENEDVNFEGGFAPRTKKDITGFESLTMSKRDDFSAFVSKTKKSNVVFNTPAVLSCHGWKLAEFLCFGKAIISTPISRQLPEELEDHVHVMITNGTQDDISNVLNDMLNNEGKLQCLEVNSRNYFDKHLAPEAVINKILKQ</sequence>
<dbReference type="EC" id="2.4.-.-" evidence="1"/>
<dbReference type="RefSeq" id="WP_290272314.1">
    <property type="nucleotide sequence ID" value="NZ_JAUFQP010000013.1"/>
</dbReference>
<dbReference type="Proteomes" id="UP001589590">
    <property type="component" value="Unassembled WGS sequence"/>
</dbReference>
<evidence type="ECO:0000313" key="2">
    <source>
        <dbReference type="Proteomes" id="UP001589590"/>
    </source>
</evidence>
<keyword evidence="2" id="KW-1185">Reference proteome</keyword>
<name>A0ABV5H2G2_9FLAO</name>
<keyword evidence="1" id="KW-0808">Transferase</keyword>
<reference evidence="1 2" key="1">
    <citation type="submission" date="2024-09" db="EMBL/GenBank/DDBJ databases">
        <authorList>
            <person name="Sun Q."/>
            <person name="Mori K."/>
        </authorList>
    </citation>
    <scope>NUCLEOTIDE SEQUENCE [LARGE SCALE GENOMIC DNA]</scope>
    <source>
        <strain evidence="1 2">CECT 8300</strain>
    </source>
</reference>
<gene>
    <name evidence="1" type="ORF">ACFFU1_13385</name>
</gene>
<accession>A0ABV5H2G2</accession>
<evidence type="ECO:0000313" key="1">
    <source>
        <dbReference type="EMBL" id="MFB9105894.1"/>
    </source>
</evidence>
<protein>
    <submittedName>
        <fullName evidence="1">Glycosyltransferase</fullName>
        <ecNumber evidence="1">2.4.-.-</ecNumber>
    </submittedName>
</protein>
<organism evidence="1 2">
    <name type="scientific">Algibacter miyuki</name>
    <dbReference type="NCBI Taxonomy" id="1306933"/>
    <lineage>
        <taxon>Bacteria</taxon>
        <taxon>Pseudomonadati</taxon>
        <taxon>Bacteroidota</taxon>
        <taxon>Flavobacteriia</taxon>
        <taxon>Flavobacteriales</taxon>
        <taxon>Flavobacteriaceae</taxon>
        <taxon>Algibacter</taxon>
    </lineage>
</organism>
<proteinExistence type="predicted"/>
<dbReference type="SUPFAM" id="SSF53756">
    <property type="entry name" value="UDP-Glycosyltransferase/glycogen phosphorylase"/>
    <property type="match status" value="1"/>
</dbReference>
<keyword evidence="1" id="KW-0328">Glycosyltransferase</keyword>